<name>A0ABC8L5V1_ERUVS</name>
<protein>
    <recommendedName>
        <fullName evidence="3">RNase H type-1 domain-containing protein</fullName>
    </recommendedName>
</protein>
<reference evidence="1 2" key="1">
    <citation type="submission" date="2022-03" db="EMBL/GenBank/DDBJ databases">
        <authorList>
            <person name="Macdonald S."/>
            <person name="Ahmed S."/>
            <person name="Newling K."/>
        </authorList>
    </citation>
    <scope>NUCLEOTIDE SEQUENCE [LARGE SCALE GENOMIC DNA]</scope>
</reference>
<evidence type="ECO:0008006" key="3">
    <source>
        <dbReference type="Google" id="ProtNLM"/>
    </source>
</evidence>
<proteinExistence type="predicted"/>
<dbReference type="EMBL" id="CAKOAT010368487">
    <property type="protein sequence ID" value="CAH8363659.1"/>
    <property type="molecule type" value="Genomic_DNA"/>
</dbReference>
<dbReference type="Proteomes" id="UP001642260">
    <property type="component" value="Unassembled WGS sequence"/>
</dbReference>
<gene>
    <name evidence="1" type="ORF">ERUC_LOCUS29415</name>
</gene>
<organism evidence="1 2">
    <name type="scientific">Eruca vesicaria subsp. sativa</name>
    <name type="common">Garden rocket</name>
    <name type="synonym">Eruca sativa</name>
    <dbReference type="NCBI Taxonomy" id="29727"/>
    <lineage>
        <taxon>Eukaryota</taxon>
        <taxon>Viridiplantae</taxon>
        <taxon>Streptophyta</taxon>
        <taxon>Embryophyta</taxon>
        <taxon>Tracheophyta</taxon>
        <taxon>Spermatophyta</taxon>
        <taxon>Magnoliopsida</taxon>
        <taxon>eudicotyledons</taxon>
        <taxon>Gunneridae</taxon>
        <taxon>Pentapetalae</taxon>
        <taxon>rosids</taxon>
        <taxon>malvids</taxon>
        <taxon>Brassicales</taxon>
        <taxon>Brassicaceae</taxon>
        <taxon>Brassiceae</taxon>
        <taxon>Eruca</taxon>
    </lineage>
</organism>
<keyword evidence="2" id="KW-1185">Reference proteome</keyword>
<evidence type="ECO:0000313" key="2">
    <source>
        <dbReference type="Proteomes" id="UP001642260"/>
    </source>
</evidence>
<dbReference type="AlphaFoldDB" id="A0ABC8L5V1"/>
<evidence type="ECO:0000313" key="1">
    <source>
        <dbReference type="EMBL" id="CAH8363659.1"/>
    </source>
</evidence>
<accession>A0ABC8L5V1</accession>
<sequence length="73" mass="8257">MSGFGYRNVVVETDSLGLSGMIHGEEEIWLILQPIIHDKIHMLKANLGFNVLYSVTPLWLKDVVEADMPMETL</sequence>
<comment type="caution">
    <text evidence="1">The sequence shown here is derived from an EMBL/GenBank/DDBJ whole genome shotgun (WGS) entry which is preliminary data.</text>
</comment>